<dbReference type="EMBL" id="CAADFS010000159">
    <property type="protein sequence ID" value="VFK52228.1"/>
    <property type="molecule type" value="Genomic_DNA"/>
</dbReference>
<organism evidence="2">
    <name type="scientific">Candidatus Kentrum sp. TC</name>
    <dbReference type="NCBI Taxonomy" id="2126339"/>
    <lineage>
        <taxon>Bacteria</taxon>
        <taxon>Pseudomonadati</taxon>
        <taxon>Pseudomonadota</taxon>
        <taxon>Gammaproteobacteria</taxon>
        <taxon>Candidatus Kentrum</taxon>
    </lineage>
</organism>
<dbReference type="AlphaFoldDB" id="A0A450Z4U7"/>
<evidence type="ECO:0000256" key="1">
    <source>
        <dbReference type="SAM" id="Phobius"/>
    </source>
</evidence>
<proteinExistence type="predicted"/>
<accession>A0A450Z4U7</accession>
<evidence type="ECO:0000313" key="3">
    <source>
        <dbReference type="EMBL" id="VFK52228.1"/>
    </source>
</evidence>
<protein>
    <submittedName>
        <fullName evidence="2">Uncharacterized protein</fullName>
    </submittedName>
</protein>
<feature type="transmembrane region" description="Helical" evidence="1">
    <location>
        <begin position="120"/>
        <end position="138"/>
    </location>
</feature>
<keyword evidence="1" id="KW-0472">Membrane</keyword>
<keyword evidence="1" id="KW-0812">Transmembrane</keyword>
<dbReference type="EMBL" id="CAADFT010000134">
    <property type="protein sequence ID" value="VFK48823.1"/>
    <property type="molecule type" value="Genomic_DNA"/>
</dbReference>
<evidence type="ECO:0000313" key="2">
    <source>
        <dbReference type="EMBL" id="VFK48823.1"/>
    </source>
</evidence>
<keyword evidence="1" id="KW-1133">Transmembrane helix</keyword>
<gene>
    <name evidence="3" type="ORF">BECKTC1821D_GA0114238_11598</name>
    <name evidence="2" type="ORF">BECKTC1821E_GA0114239_11348</name>
</gene>
<name>A0A450Z4U7_9GAMM</name>
<reference evidence="2" key="1">
    <citation type="submission" date="2019-02" db="EMBL/GenBank/DDBJ databases">
        <authorList>
            <person name="Gruber-Vodicka R. H."/>
            <person name="Seah K. B. B."/>
        </authorList>
    </citation>
    <scope>NUCLEOTIDE SEQUENCE</scope>
    <source>
        <strain evidence="3">BECK_BZ123</strain>
        <strain evidence="2">BECK_BZ125</strain>
    </source>
</reference>
<sequence length="139" mass="15667">MRVRTPPMGSHVGVCIIGKLELPGIRSQAELESERNFLFNKKLKTTFCTHFISSIYTLNTASIKRAVISFFQTSMRNCKASLPTQSMTEPGILTNNSKIPFASFKAYCIPLRRFQVLNSITNLLIVINDFVYIILVVFG</sequence>